<keyword evidence="1" id="KW-0378">Hydrolase</keyword>
<dbReference type="Proteomes" id="UP001623660">
    <property type="component" value="Unassembled WGS sequence"/>
</dbReference>
<comment type="caution">
    <text evidence="1">The sequence shown here is derived from an EMBL/GenBank/DDBJ whole genome shotgun (WGS) entry which is preliminary data.</text>
</comment>
<sequence length="192" mass="21769">MKIDLSFKVDKKALEEILDLLGQANMNLEKQGYIGTHFDVMNKEFSIDKAITRGRVFDVSHIKNGEVKVNDLDLSSVKKGDFVMFYSGILKQLRYGTKEYFSTNIELSDELIDYLIDKRVNFIGIDMNGAQKPANHLRIDQHCADRGVFIIENLDNLDLMLEKASGESFTVYTFPVNMSGFSGLPCRVIAEI</sequence>
<accession>A0ABW8SH34</accession>
<organism evidence="1 2">
    <name type="scientific">Candidatus Clostridium eludens</name>
    <dbReference type="NCBI Taxonomy" id="3381663"/>
    <lineage>
        <taxon>Bacteria</taxon>
        <taxon>Bacillati</taxon>
        <taxon>Bacillota</taxon>
        <taxon>Clostridia</taxon>
        <taxon>Eubacteriales</taxon>
        <taxon>Clostridiaceae</taxon>
        <taxon>Clostridium</taxon>
    </lineage>
</organism>
<keyword evidence="2" id="KW-1185">Reference proteome</keyword>
<dbReference type="InterPro" id="IPR007325">
    <property type="entry name" value="KFase/CYL"/>
</dbReference>
<dbReference type="GO" id="GO:0016787">
    <property type="term" value="F:hydrolase activity"/>
    <property type="evidence" value="ECO:0007669"/>
    <property type="project" value="UniProtKB-KW"/>
</dbReference>
<name>A0ABW8SH34_9CLOT</name>
<dbReference type="EC" id="3.5.-.-" evidence="1"/>
<dbReference type="EMBL" id="JBJHZX010000008">
    <property type="protein sequence ID" value="MFL0195352.1"/>
    <property type="molecule type" value="Genomic_DNA"/>
</dbReference>
<evidence type="ECO:0000313" key="1">
    <source>
        <dbReference type="EMBL" id="MFL0195352.1"/>
    </source>
</evidence>
<dbReference type="RefSeq" id="WP_406791471.1">
    <property type="nucleotide sequence ID" value="NZ_JBJHZX010000008.1"/>
</dbReference>
<evidence type="ECO:0000313" key="2">
    <source>
        <dbReference type="Proteomes" id="UP001623660"/>
    </source>
</evidence>
<dbReference type="Gene3D" id="3.50.30.50">
    <property type="entry name" value="Putative cyclase"/>
    <property type="match status" value="1"/>
</dbReference>
<dbReference type="InterPro" id="IPR037175">
    <property type="entry name" value="KFase_sf"/>
</dbReference>
<dbReference type="SUPFAM" id="SSF102198">
    <property type="entry name" value="Putative cyclase"/>
    <property type="match status" value="1"/>
</dbReference>
<reference evidence="1 2" key="1">
    <citation type="submission" date="2024-11" db="EMBL/GenBank/DDBJ databases">
        <authorList>
            <person name="Heng Y.C."/>
            <person name="Lim A.C.H."/>
            <person name="Lee J.K.Y."/>
            <person name="Kittelmann S."/>
        </authorList>
    </citation>
    <scope>NUCLEOTIDE SEQUENCE [LARGE SCALE GENOMIC DNA]</scope>
    <source>
        <strain evidence="1 2">WILCCON 0269</strain>
    </source>
</reference>
<gene>
    <name evidence="1" type="ORF">ACJDU8_07205</name>
</gene>
<proteinExistence type="predicted"/>
<dbReference type="Pfam" id="PF04199">
    <property type="entry name" value="Cyclase"/>
    <property type="match status" value="1"/>
</dbReference>
<protein>
    <submittedName>
        <fullName evidence="1">Cyclase family protein</fullName>
        <ecNumber evidence="1">3.5.-.-</ecNumber>
    </submittedName>
</protein>